<evidence type="ECO:0000256" key="14">
    <source>
        <dbReference type="HAMAP-Rule" id="MF_00138"/>
    </source>
</evidence>
<comment type="catalytic activity">
    <reaction evidence="14">
        <text>5-phospho-beta-D-ribosylamine + glycine + ATP = N(1)-(5-phospho-beta-D-ribosyl)glycinamide + ADP + phosphate + H(+)</text>
        <dbReference type="Rhea" id="RHEA:17453"/>
        <dbReference type="ChEBI" id="CHEBI:15378"/>
        <dbReference type="ChEBI" id="CHEBI:30616"/>
        <dbReference type="ChEBI" id="CHEBI:43474"/>
        <dbReference type="ChEBI" id="CHEBI:57305"/>
        <dbReference type="ChEBI" id="CHEBI:58681"/>
        <dbReference type="ChEBI" id="CHEBI:143788"/>
        <dbReference type="ChEBI" id="CHEBI:456216"/>
        <dbReference type="EC" id="6.3.4.13"/>
    </reaction>
</comment>
<keyword evidence="6" id="KW-0479">Metal-binding</keyword>
<gene>
    <name evidence="14 18" type="primary">purD</name>
    <name evidence="18" type="ORF">E4650_09725</name>
    <name evidence="17" type="ORF">SAMN04488588_1685</name>
</gene>
<dbReference type="GO" id="GO:0006189">
    <property type="term" value="P:'de novo' IMP biosynthetic process"/>
    <property type="evidence" value="ECO:0007669"/>
    <property type="project" value="UniProtKB-UniRule"/>
</dbReference>
<evidence type="ECO:0000256" key="9">
    <source>
        <dbReference type="ARBA" id="ARBA00022840"/>
    </source>
</evidence>
<dbReference type="InterPro" id="IPR037123">
    <property type="entry name" value="PRibGlycinamide_synth_C_sf"/>
</dbReference>
<dbReference type="Pfam" id="PF02844">
    <property type="entry name" value="GARS_N"/>
    <property type="match status" value="1"/>
</dbReference>
<dbReference type="GO" id="GO:0004637">
    <property type="term" value="F:phosphoribosylamine-glycine ligase activity"/>
    <property type="evidence" value="ECO:0007669"/>
    <property type="project" value="UniProtKB-UniRule"/>
</dbReference>
<dbReference type="Gene3D" id="3.90.600.10">
    <property type="entry name" value="Phosphoribosylglycinamide synthetase, C-terminal domain"/>
    <property type="match status" value="1"/>
</dbReference>
<evidence type="ECO:0000313" key="19">
    <source>
        <dbReference type="Proteomes" id="UP000199322"/>
    </source>
</evidence>
<dbReference type="GO" id="GO:0005524">
    <property type="term" value="F:ATP binding"/>
    <property type="evidence" value="ECO:0007669"/>
    <property type="project" value="UniProtKB-UniRule"/>
</dbReference>
<dbReference type="InterPro" id="IPR020562">
    <property type="entry name" value="PRibGlycinamide_synth_N"/>
</dbReference>
<dbReference type="Pfam" id="PF01071">
    <property type="entry name" value="GARS_A"/>
    <property type="match status" value="1"/>
</dbReference>
<organism evidence="17 19">
    <name type="scientific">Geotoga petraea</name>
    <dbReference type="NCBI Taxonomy" id="28234"/>
    <lineage>
        <taxon>Bacteria</taxon>
        <taxon>Thermotogati</taxon>
        <taxon>Thermotogota</taxon>
        <taxon>Thermotogae</taxon>
        <taxon>Petrotogales</taxon>
        <taxon>Petrotogaceae</taxon>
        <taxon>Geotoga</taxon>
    </lineage>
</organism>
<evidence type="ECO:0000313" key="18">
    <source>
        <dbReference type="EMBL" id="TGG86760.1"/>
    </source>
</evidence>
<dbReference type="InterPro" id="IPR016185">
    <property type="entry name" value="PreATP-grasp_dom_sf"/>
</dbReference>
<dbReference type="SUPFAM" id="SSF52440">
    <property type="entry name" value="PreATP-grasp domain"/>
    <property type="match status" value="1"/>
</dbReference>
<evidence type="ECO:0000313" key="17">
    <source>
        <dbReference type="EMBL" id="SDC72083.1"/>
    </source>
</evidence>
<keyword evidence="9 15" id="KW-0067">ATP-binding</keyword>
<keyword evidence="5 14" id="KW-0436">Ligase</keyword>
<protein>
    <recommendedName>
        <fullName evidence="4 14">Phosphoribosylamine--glycine ligase</fullName>
        <ecNumber evidence="4 14">6.3.4.13</ecNumber>
    </recommendedName>
    <alternativeName>
        <fullName evidence="14">GARS</fullName>
    </alternativeName>
    <alternativeName>
        <fullName evidence="12 14">Glycinamide ribonucleotide synthetase</fullName>
    </alternativeName>
    <alternativeName>
        <fullName evidence="13 14">Phosphoribosylglycinamide synthetase</fullName>
    </alternativeName>
</protein>
<keyword evidence="10" id="KW-0464">Manganese</keyword>
<dbReference type="OrthoDB" id="9807240at2"/>
<dbReference type="InterPro" id="IPR020561">
    <property type="entry name" value="PRibGlycinamid_synth_ATP-grasp"/>
</dbReference>
<dbReference type="InterPro" id="IPR000115">
    <property type="entry name" value="PRibGlycinamide_synth"/>
</dbReference>
<dbReference type="PROSITE" id="PS00184">
    <property type="entry name" value="GARS"/>
    <property type="match status" value="1"/>
</dbReference>
<keyword evidence="19" id="KW-1185">Reference proteome</keyword>
<dbReference type="Gene3D" id="3.30.470.20">
    <property type="entry name" value="ATP-grasp fold, B domain"/>
    <property type="match status" value="1"/>
</dbReference>
<evidence type="ECO:0000256" key="3">
    <source>
        <dbReference type="ARBA" id="ARBA00005174"/>
    </source>
</evidence>
<comment type="cofactor">
    <cofactor evidence="2">
        <name>Mg(2+)</name>
        <dbReference type="ChEBI" id="CHEBI:18420"/>
    </cofactor>
</comment>
<evidence type="ECO:0000256" key="8">
    <source>
        <dbReference type="ARBA" id="ARBA00022755"/>
    </source>
</evidence>
<dbReference type="STRING" id="28234.SAMN04488588_1685"/>
<evidence type="ECO:0000256" key="10">
    <source>
        <dbReference type="ARBA" id="ARBA00023211"/>
    </source>
</evidence>
<dbReference type="Pfam" id="PF02843">
    <property type="entry name" value="GARS_C"/>
    <property type="match status" value="1"/>
</dbReference>
<evidence type="ECO:0000259" key="16">
    <source>
        <dbReference type="PROSITE" id="PS50975"/>
    </source>
</evidence>
<sequence>MKILLIGSGAREHAIAYKLSLSQKVEKIFVAPGNGGTYVENKCKNIDIKNHDELLDFAKNNSIDFTFVGPEQPLADGIVDLFESNGLKIIGPDKFSSQLESSKSFAKKFMNKYNVQTANYKEFSKKNNIDEITNLINYPAVIKADGLAAGKGVFISENKENAKKVLKDLFEKEILGKASEKIIIEDAIPDFECSVFTFFDGENAKTFAYSQDHKKLYEGEKGPNTGGMGSITPHPLITEKQKENIINKIINPTIKGIKKEKMNYKGVIFFGVKFKKDEPYLLEYNVRFGDPETQSIMYILETDLVEIFESILNKSLNKIEIKLENKISQCVVVAAKGYPKKYNKNIELNLDNFNSKIFHAGTKIEKNKLLSCGGRIFSIVEKAETLSKTREKIYSQLKSLKNPELYYRKDI</sequence>
<dbReference type="InterPro" id="IPR011761">
    <property type="entry name" value="ATP-grasp"/>
</dbReference>
<dbReference type="PANTHER" id="PTHR43472:SF1">
    <property type="entry name" value="PHOSPHORIBOSYLAMINE--GLYCINE LIGASE, CHLOROPLASTIC"/>
    <property type="match status" value="1"/>
</dbReference>
<dbReference type="SMART" id="SM01209">
    <property type="entry name" value="GARS_A"/>
    <property type="match status" value="1"/>
</dbReference>
<dbReference type="Gene3D" id="3.40.50.20">
    <property type="match status" value="1"/>
</dbReference>
<dbReference type="GO" id="GO:0046872">
    <property type="term" value="F:metal ion binding"/>
    <property type="evidence" value="ECO:0007669"/>
    <property type="project" value="UniProtKB-KW"/>
</dbReference>
<dbReference type="GO" id="GO:0009113">
    <property type="term" value="P:purine nucleobase biosynthetic process"/>
    <property type="evidence" value="ECO:0007669"/>
    <property type="project" value="InterPro"/>
</dbReference>
<evidence type="ECO:0000256" key="13">
    <source>
        <dbReference type="ARBA" id="ARBA00042864"/>
    </source>
</evidence>
<dbReference type="InterPro" id="IPR011054">
    <property type="entry name" value="Rudment_hybrid_motif"/>
</dbReference>
<accession>A0A1G6NVX4</accession>
<evidence type="ECO:0000256" key="12">
    <source>
        <dbReference type="ARBA" id="ARBA00042242"/>
    </source>
</evidence>
<keyword evidence="8 14" id="KW-0658">Purine biosynthesis</keyword>
<dbReference type="AlphaFoldDB" id="A0A1G6NVX4"/>
<reference evidence="18 20" key="2">
    <citation type="submission" date="2019-04" db="EMBL/GenBank/DDBJ databases">
        <title>Draft genome sequence data and analysis of a Fermenting Bacterium, Geotoga petraea strain HO-Geo1, isolated from heavy-oil petroleum reservoir in Russia.</title>
        <authorList>
            <person name="Grouzdev D.S."/>
            <person name="Semenova E.M."/>
            <person name="Sokolova D.S."/>
            <person name="Tourova T.P."/>
            <person name="Poltaraus A.B."/>
            <person name="Nazina T.N."/>
        </authorList>
    </citation>
    <scope>NUCLEOTIDE SEQUENCE [LARGE SCALE GENOMIC DNA]</scope>
    <source>
        <strain evidence="18 20">HO-Geo1</strain>
    </source>
</reference>
<dbReference type="HAMAP" id="MF_00138">
    <property type="entry name" value="GARS"/>
    <property type="match status" value="1"/>
</dbReference>
<dbReference type="Gene3D" id="3.30.1490.20">
    <property type="entry name" value="ATP-grasp fold, A domain"/>
    <property type="match status" value="1"/>
</dbReference>
<name>A0A1G6NVX4_9BACT</name>
<evidence type="ECO:0000256" key="15">
    <source>
        <dbReference type="PROSITE-ProRule" id="PRU00409"/>
    </source>
</evidence>
<evidence type="ECO:0000256" key="4">
    <source>
        <dbReference type="ARBA" id="ARBA00013255"/>
    </source>
</evidence>
<dbReference type="EMBL" id="FMYV01000006">
    <property type="protein sequence ID" value="SDC72083.1"/>
    <property type="molecule type" value="Genomic_DNA"/>
</dbReference>
<dbReference type="PROSITE" id="PS50975">
    <property type="entry name" value="ATP_GRASP"/>
    <property type="match status" value="1"/>
</dbReference>
<dbReference type="RefSeq" id="WP_091404750.1">
    <property type="nucleotide sequence ID" value="NZ_FMYV01000006.1"/>
</dbReference>
<evidence type="ECO:0000256" key="1">
    <source>
        <dbReference type="ARBA" id="ARBA00001936"/>
    </source>
</evidence>
<dbReference type="Proteomes" id="UP000297288">
    <property type="component" value="Unassembled WGS sequence"/>
</dbReference>
<comment type="cofactor">
    <cofactor evidence="1">
        <name>Mn(2+)</name>
        <dbReference type="ChEBI" id="CHEBI:29035"/>
    </cofactor>
</comment>
<feature type="domain" description="ATP-grasp" evidence="16">
    <location>
        <begin position="107"/>
        <end position="313"/>
    </location>
</feature>
<dbReference type="FunFam" id="3.40.50.20:FF:000006">
    <property type="entry name" value="Phosphoribosylamine--glycine ligase, chloroplastic"/>
    <property type="match status" value="1"/>
</dbReference>
<dbReference type="UniPathway" id="UPA00074">
    <property type="reaction ID" value="UER00125"/>
</dbReference>
<evidence type="ECO:0000256" key="7">
    <source>
        <dbReference type="ARBA" id="ARBA00022741"/>
    </source>
</evidence>
<evidence type="ECO:0000256" key="11">
    <source>
        <dbReference type="ARBA" id="ARBA00038345"/>
    </source>
</evidence>
<dbReference type="SUPFAM" id="SSF56059">
    <property type="entry name" value="Glutathione synthetase ATP-binding domain-like"/>
    <property type="match status" value="1"/>
</dbReference>
<dbReference type="SMART" id="SM01210">
    <property type="entry name" value="GARS_C"/>
    <property type="match status" value="1"/>
</dbReference>
<dbReference type="EMBL" id="SRME01000008">
    <property type="protein sequence ID" value="TGG86760.1"/>
    <property type="molecule type" value="Genomic_DNA"/>
</dbReference>
<dbReference type="SUPFAM" id="SSF51246">
    <property type="entry name" value="Rudiment single hybrid motif"/>
    <property type="match status" value="1"/>
</dbReference>
<evidence type="ECO:0000256" key="6">
    <source>
        <dbReference type="ARBA" id="ARBA00022723"/>
    </source>
</evidence>
<dbReference type="InterPro" id="IPR013815">
    <property type="entry name" value="ATP_grasp_subdomain_1"/>
</dbReference>
<proteinExistence type="inferred from homology"/>
<dbReference type="Proteomes" id="UP000199322">
    <property type="component" value="Unassembled WGS sequence"/>
</dbReference>
<comment type="pathway">
    <text evidence="3 14">Purine metabolism; IMP biosynthesis via de novo pathway; N(1)-(5-phospho-D-ribosyl)glycinamide from 5-phospho-alpha-D-ribose 1-diphosphate: step 2/2.</text>
</comment>
<reference evidence="17 19" key="1">
    <citation type="submission" date="2016-10" db="EMBL/GenBank/DDBJ databases">
        <authorList>
            <person name="de Groot N.N."/>
        </authorList>
    </citation>
    <scope>NUCLEOTIDE SEQUENCE [LARGE SCALE GENOMIC DNA]</scope>
    <source>
        <strain evidence="17 19">WG14</strain>
    </source>
</reference>
<dbReference type="InterPro" id="IPR020559">
    <property type="entry name" value="PRibGlycinamide_synth_CS"/>
</dbReference>
<dbReference type="InterPro" id="IPR020560">
    <property type="entry name" value="PRibGlycinamide_synth_C-dom"/>
</dbReference>
<evidence type="ECO:0000313" key="20">
    <source>
        <dbReference type="Proteomes" id="UP000297288"/>
    </source>
</evidence>
<evidence type="ECO:0000256" key="5">
    <source>
        <dbReference type="ARBA" id="ARBA00022598"/>
    </source>
</evidence>
<dbReference type="PANTHER" id="PTHR43472">
    <property type="entry name" value="PHOSPHORIBOSYLAMINE--GLYCINE LIGASE"/>
    <property type="match status" value="1"/>
</dbReference>
<evidence type="ECO:0000256" key="2">
    <source>
        <dbReference type="ARBA" id="ARBA00001946"/>
    </source>
</evidence>
<keyword evidence="7 15" id="KW-0547">Nucleotide-binding</keyword>
<dbReference type="EC" id="6.3.4.13" evidence="4 14"/>
<comment type="similarity">
    <text evidence="11 14">Belongs to the GARS family.</text>
</comment>
<dbReference type="NCBIfam" id="TIGR00877">
    <property type="entry name" value="purD"/>
    <property type="match status" value="1"/>
</dbReference>